<comment type="caution">
    <text evidence="3">The sequence shown here is derived from an EMBL/GenBank/DDBJ whole genome shotgun (WGS) entry which is preliminary data.</text>
</comment>
<keyword evidence="4" id="KW-1185">Reference proteome</keyword>
<reference evidence="3" key="1">
    <citation type="journal article" date="2023" name="PLoS Negl. Trop. Dis.">
        <title>A genome sequence for Biomphalaria pfeifferi, the major vector snail for the human-infecting parasite Schistosoma mansoni.</title>
        <authorList>
            <person name="Bu L."/>
            <person name="Lu L."/>
            <person name="Laidemitt M.R."/>
            <person name="Zhang S.M."/>
            <person name="Mutuku M."/>
            <person name="Mkoji G."/>
            <person name="Steinauer M."/>
            <person name="Loker E.S."/>
        </authorList>
    </citation>
    <scope>NUCLEOTIDE SEQUENCE</scope>
    <source>
        <strain evidence="3">KasaAsao</strain>
    </source>
</reference>
<dbReference type="SUPFAM" id="SSF57667">
    <property type="entry name" value="beta-beta-alpha zinc fingers"/>
    <property type="match status" value="1"/>
</dbReference>
<dbReference type="Gene3D" id="3.30.160.60">
    <property type="entry name" value="Classic Zinc Finger"/>
    <property type="match status" value="1"/>
</dbReference>
<dbReference type="SMART" id="SM00355">
    <property type="entry name" value="ZnF_C2H2"/>
    <property type="match status" value="2"/>
</dbReference>
<proteinExistence type="predicted"/>
<evidence type="ECO:0000313" key="3">
    <source>
        <dbReference type="EMBL" id="KAK0070409.1"/>
    </source>
</evidence>
<accession>A0AAD8CCP2</accession>
<feature type="domain" description="C2H2-type" evidence="2">
    <location>
        <begin position="41"/>
        <end position="69"/>
    </location>
</feature>
<keyword evidence="1" id="KW-0479">Metal-binding</keyword>
<feature type="non-terminal residue" evidence="3">
    <location>
        <position position="1"/>
    </location>
</feature>
<dbReference type="GO" id="GO:0008270">
    <property type="term" value="F:zinc ion binding"/>
    <property type="evidence" value="ECO:0007669"/>
    <property type="project" value="UniProtKB-KW"/>
</dbReference>
<dbReference type="AlphaFoldDB" id="A0AAD8CCP2"/>
<dbReference type="InterPro" id="IPR013087">
    <property type="entry name" value="Znf_C2H2_type"/>
</dbReference>
<dbReference type="PROSITE" id="PS00028">
    <property type="entry name" value="ZINC_FINGER_C2H2_1"/>
    <property type="match status" value="1"/>
</dbReference>
<keyword evidence="1" id="KW-0862">Zinc</keyword>
<protein>
    <submittedName>
        <fullName evidence="3">Zinc finger protein MSN2-like isoform X13</fullName>
    </submittedName>
</protein>
<evidence type="ECO:0000256" key="1">
    <source>
        <dbReference type="PROSITE-ProRule" id="PRU00042"/>
    </source>
</evidence>
<dbReference type="EMBL" id="JASAOG010000001">
    <property type="protein sequence ID" value="KAK0070409.1"/>
    <property type="molecule type" value="Genomic_DNA"/>
</dbReference>
<dbReference type="Pfam" id="PF00096">
    <property type="entry name" value="zf-C2H2"/>
    <property type="match status" value="1"/>
</dbReference>
<gene>
    <name evidence="3" type="ORF">Bpfe_000392</name>
</gene>
<dbReference type="Proteomes" id="UP001233172">
    <property type="component" value="Unassembled WGS sequence"/>
</dbReference>
<keyword evidence="1" id="KW-0863">Zinc-finger</keyword>
<reference evidence="3" key="2">
    <citation type="submission" date="2023-04" db="EMBL/GenBank/DDBJ databases">
        <authorList>
            <person name="Bu L."/>
            <person name="Lu L."/>
            <person name="Laidemitt M.R."/>
            <person name="Zhang S.M."/>
            <person name="Mutuku M."/>
            <person name="Mkoji G."/>
            <person name="Steinauer M."/>
            <person name="Loker E.S."/>
        </authorList>
    </citation>
    <scope>NUCLEOTIDE SEQUENCE</scope>
    <source>
        <strain evidence="3">KasaAsao</strain>
        <tissue evidence="3">Whole Snail</tissue>
    </source>
</reference>
<sequence length="114" mass="13340">ELKEDCALSTHFLVSRCVKPLSQHVELKRPPIKWSERTRKYTCEFCQKAFVVKRDWEGHINSIHLKAKPFRCDACSWSSSHRGELQKHFKKCAFQFSVLDNLGTNFSVEKKCLP</sequence>
<organism evidence="3 4">
    <name type="scientific">Biomphalaria pfeifferi</name>
    <name type="common">Bloodfluke planorb</name>
    <name type="synonym">Freshwater snail</name>
    <dbReference type="NCBI Taxonomy" id="112525"/>
    <lineage>
        <taxon>Eukaryota</taxon>
        <taxon>Metazoa</taxon>
        <taxon>Spiralia</taxon>
        <taxon>Lophotrochozoa</taxon>
        <taxon>Mollusca</taxon>
        <taxon>Gastropoda</taxon>
        <taxon>Heterobranchia</taxon>
        <taxon>Euthyneura</taxon>
        <taxon>Panpulmonata</taxon>
        <taxon>Hygrophila</taxon>
        <taxon>Lymnaeoidea</taxon>
        <taxon>Planorbidae</taxon>
        <taxon>Biomphalaria</taxon>
    </lineage>
</organism>
<name>A0AAD8CCP2_BIOPF</name>
<evidence type="ECO:0000313" key="4">
    <source>
        <dbReference type="Proteomes" id="UP001233172"/>
    </source>
</evidence>
<dbReference type="PROSITE" id="PS50157">
    <property type="entry name" value="ZINC_FINGER_C2H2_2"/>
    <property type="match status" value="1"/>
</dbReference>
<evidence type="ECO:0000259" key="2">
    <source>
        <dbReference type="PROSITE" id="PS50157"/>
    </source>
</evidence>
<dbReference type="InterPro" id="IPR036236">
    <property type="entry name" value="Znf_C2H2_sf"/>
</dbReference>